<dbReference type="NCBIfam" id="NF002320">
    <property type="entry name" value="PRK01259.1"/>
    <property type="match status" value="1"/>
</dbReference>
<dbReference type="GO" id="GO:0004749">
    <property type="term" value="F:ribose phosphate diphosphokinase activity"/>
    <property type="evidence" value="ECO:0007669"/>
    <property type="project" value="UniProtKB-EC"/>
</dbReference>
<accession>A0AAU7CC49</accession>
<dbReference type="GO" id="GO:0006015">
    <property type="term" value="P:5-phosphoribose 1-diphosphate biosynthetic process"/>
    <property type="evidence" value="ECO:0007669"/>
    <property type="project" value="TreeGrafter"/>
</dbReference>
<evidence type="ECO:0000256" key="3">
    <source>
        <dbReference type="ARBA" id="ARBA00022723"/>
    </source>
</evidence>
<comment type="catalytic activity">
    <reaction evidence="9">
        <text>D-ribose 5-phosphate + ATP = 5-phospho-alpha-D-ribose 1-diphosphate + AMP + H(+)</text>
        <dbReference type="Rhea" id="RHEA:15609"/>
        <dbReference type="ChEBI" id="CHEBI:15378"/>
        <dbReference type="ChEBI" id="CHEBI:30616"/>
        <dbReference type="ChEBI" id="CHEBI:58017"/>
        <dbReference type="ChEBI" id="CHEBI:78346"/>
        <dbReference type="ChEBI" id="CHEBI:456215"/>
        <dbReference type="EC" id="2.7.6.1"/>
    </reaction>
</comment>
<evidence type="ECO:0000256" key="4">
    <source>
        <dbReference type="ARBA" id="ARBA00022727"/>
    </source>
</evidence>
<dbReference type="NCBIfam" id="TIGR01251">
    <property type="entry name" value="ribP_PPkin"/>
    <property type="match status" value="1"/>
</dbReference>
<evidence type="ECO:0000259" key="10">
    <source>
        <dbReference type="Pfam" id="PF13793"/>
    </source>
</evidence>
<dbReference type="InterPro" id="IPR000836">
    <property type="entry name" value="PRTase_dom"/>
</dbReference>
<keyword evidence="7" id="KW-0067">ATP-binding</keyword>
<sequence length="332" mass="35116">MMTDLILFAGTANPALATAIATELGVRLAVCTVDRFPDGETTVQLGESVRGRDVFLIQSTGPPVNDHLMELLACVDACRRSAAGRIIAVVPYFGYARSDKRHGRREPINASLVASLMQAAGIDHVVTVDLHAAQIEGFFHIPVDSLTAVPTLCQALRDRLPPEAVVVSPDAGRVKMATEYAARLGAPVVVLHKRRGGSAETAVTHVVGDVRGRACLIIDDMISTGETLAQAIKALLAADARPEITIAATHGLFIGDALTRLSHETVRRVFITDTTAQTESTWPPLQVVSVAPLLAAAIRQIGADGSLGDLFLDAPVPAQAVKAQEGCERQSC</sequence>
<dbReference type="EC" id="2.7.6.1" evidence="1"/>
<organism evidence="11">
    <name type="scientific">Singulisphaera sp. Ch08</name>
    <dbReference type="NCBI Taxonomy" id="3120278"/>
    <lineage>
        <taxon>Bacteria</taxon>
        <taxon>Pseudomonadati</taxon>
        <taxon>Planctomycetota</taxon>
        <taxon>Planctomycetia</taxon>
        <taxon>Isosphaerales</taxon>
        <taxon>Isosphaeraceae</taxon>
        <taxon>Singulisphaera</taxon>
    </lineage>
</organism>
<keyword evidence="8" id="KW-0460">Magnesium</keyword>
<dbReference type="GO" id="GO:0005524">
    <property type="term" value="F:ATP binding"/>
    <property type="evidence" value="ECO:0007669"/>
    <property type="project" value="UniProtKB-KW"/>
</dbReference>
<dbReference type="GO" id="GO:0000287">
    <property type="term" value="F:magnesium ion binding"/>
    <property type="evidence" value="ECO:0007669"/>
    <property type="project" value="InterPro"/>
</dbReference>
<dbReference type="PANTHER" id="PTHR10210:SF32">
    <property type="entry name" value="RIBOSE-PHOSPHATE PYROPHOSPHOKINASE 2"/>
    <property type="match status" value="1"/>
</dbReference>
<protein>
    <recommendedName>
        <fullName evidence="1">ribose-phosphate diphosphokinase</fullName>
        <ecNumber evidence="1">2.7.6.1</ecNumber>
    </recommendedName>
</protein>
<evidence type="ECO:0000256" key="1">
    <source>
        <dbReference type="ARBA" id="ARBA00013247"/>
    </source>
</evidence>
<keyword evidence="3" id="KW-0479">Metal-binding</keyword>
<dbReference type="GO" id="GO:0006164">
    <property type="term" value="P:purine nucleotide biosynthetic process"/>
    <property type="evidence" value="ECO:0007669"/>
    <property type="project" value="TreeGrafter"/>
</dbReference>
<keyword evidence="6" id="KW-0418">Kinase</keyword>
<proteinExistence type="predicted"/>
<evidence type="ECO:0000313" key="11">
    <source>
        <dbReference type="EMBL" id="XBH02899.1"/>
    </source>
</evidence>
<dbReference type="InterPro" id="IPR029099">
    <property type="entry name" value="Pribosyltran_N"/>
</dbReference>
<name>A0AAU7CC49_9BACT</name>
<dbReference type="Gene3D" id="3.40.50.2020">
    <property type="match status" value="2"/>
</dbReference>
<evidence type="ECO:0000256" key="7">
    <source>
        <dbReference type="ARBA" id="ARBA00022840"/>
    </source>
</evidence>
<dbReference type="RefSeq" id="WP_406695640.1">
    <property type="nucleotide sequence ID" value="NZ_CP155447.1"/>
</dbReference>
<dbReference type="CDD" id="cd06223">
    <property type="entry name" value="PRTases_typeI"/>
    <property type="match status" value="1"/>
</dbReference>
<feature type="domain" description="Ribose-phosphate pyrophosphokinase N-terminal" evidence="10">
    <location>
        <begin position="6"/>
        <end position="121"/>
    </location>
</feature>
<evidence type="ECO:0000256" key="6">
    <source>
        <dbReference type="ARBA" id="ARBA00022777"/>
    </source>
</evidence>
<dbReference type="Pfam" id="PF14572">
    <property type="entry name" value="Pribosyl_synth"/>
    <property type="match status" value="1"/>
</dbReference>
<dbReference type="InterPro" id="IPR005946">
    <property type="entry name" value="Rib-P_diPkinase"/>
</dbReference>
<evidence type="ECO:0000256" key="2">
    <source>
        <dbReference type="ARBA" id="ARBA00022679"/>
    </source>
</evidence>
<dbReference type="InterPro" id="IPR029057">
    <property type="entry name" value="PRTase-like"/>
</dbReference>
<dbReference type="GO" id="GO:0002189">
    <property type="term" value="C:ribose phosphate diphosphokinase complex"/>
    <property type="evidence" value="ECO:0007669"/>
    <property type="project" value="TreeGrafter"/>
</dbReference>
<dbReference type="GO" id="GO:0016301">
    <property type="term" value="F:kinase activity"/>
    <property type="evidence" value="ECO:0007669"/>
    <property type="project" value="UniProtKB-KW"/>
</dbReference>
<dbReference type="SUPFAM" id="SSF53271">
    <property type="entry name" value="PRTase-like"/>
    <property type="match status" value="2"/>
</dbReference>
<dbReference type="AlphaFoldDB" id="A0AAU7CC49"/>
<evidence type="ECO:0000256" key="8">
    <source>
        <dbReference type="ARBA" id="ARBA00022842"/>
    </source>
</evidence>
<dbReference type="EMBL" id="CP155447">
    <property type="protein sequence ID" value="XBH02899.1"/>
    <property type="molecule type" value="Genomic_DNA"/>
</dbReference>
<dbReference type="FunFam" id="3.40.50.2020:FF:000007">
    <property type="entry name" value="Ribose-phosphate pyrophosphokinase"/>
    <property type="match status" value="1"/>
</dbReference>
<keyword evidence="4" id="KW-0545">Nucleotide biosynthesis</keyword>
<evidence type="ECO:0000256" key="9">
    <source>
        <dbReference type="ARBA" id="ARBA00049535"/>
    </source>
</evidence>
<dbReference type="SMART" id="SM01400">
    <property type="entry name" value="Pribosyltran_N"/>
    <property type="match status" value="1"/>
</dbReference>
<dbReference type="PANTHER" id="PTHR10210">
    <property type="entry name" value="RIBOSE-PHOSPHATE DIPHOSPHOKINASE FAMILY MEMBER"/>
    <property type="match status" value="1"/>
</dbReference>
<dbReference type="GO" id="GO:0005737">
    <property type="term" value="C:cytoplasm"/>
    <property type="evidence" value="ECO:0007669"/>
    <property type="project" value="TreeGrafter"/>
</dbReference>
<keyword evidence="5" id="KW-0547">Nucleotide-binding</keyword>
<keyword evidence="2 11" id="KW-0808">Transferase</keyword>
<evidence type="ECO:0000256" key="5">
    <source>
        <dbReference type="ARBA" id="ARBA00022741"/>
    </source>
</evidence>
<reference evidence="11" key="1">
    <citation type="submission" date="2024-05" db="EMBL/GenBank/DDBJ databases">
        <title>Planctomycetes of the genus Singulisphaera possess chitinolytic capabilities.</title>
        <authorList>
            <person name="Ivanova A."/>
        </authorList>
    </citation>
    <scope>NUCLEOTIDE SEQUENCE</scope>
    <source>
        <strain evidence="11">Ch08T</strain>
    </source>
</reference>
<gene>
    <name evidence="11" type="ORF">V5E97_32000</name>
</gene>
<dbReference type="Pfam" id="PF13793">
    <property type="entry name" value="Pribosyltran_N"/>
    <property type="match status" value="1"/>
</dbReference>